<evidence type="ECO:0000313" key="2">
    <source>
        <dbReference type="EMBL" id="MBB5917476.1"/>
    </source>
</evidence>
<dbReference type="GO" id="GO:0003700">
    <property type="term" value="F:DNA-binding transcription factor activity"/>
    <property type="evidence" value="ECO:0007669"/>
    <property type="project" value="InterPro"/>
</dbReference>
<dbReference type="Pfam" id="PF01047">
    <property type="entry name" value="MarR"/>
    <property type="match status" value="1"/>
</dbReference>
<sequence length="161" mass="17886">MSDTDDGRLDPSTVLPHVMQLSSVLNRSQLADRAMNSLGIPMDRPALTVLVTLRTAGHPLRVGEIATRMNVVGPHVTRHLNELERRGLVRRVADPHDQRARLIELTPEGGEVAGRYLSTVLGWFTDALADWSEEDRQVFGTLLTRFVGDLTTRLADLDEPN</sequence>
<dbReference type="InterPro" id="IPR000835">
    <property type="entry name" value="HTH_MarR-typ"/>
</dbReference>
<dbReference type="EMBL" id="JACHIT010000002">
    <property type="protein sequence ID" value="MBB5917476.1"/>
    <property type="molecule type" value="Genomic_DNA"/>
</dbReference>
<dbReference type="Proteomes" id="UP000540412">
    <property type="component" value="Unassembled WGS sequence"/>
</dbReference>
<dbReference type="InterPro" id="IPR039422">
    <property type="entry name" value="MarR/SlyA-like"/>
</dbReference>
<protein>
    <submittedName>
        <fullName evidence="2">DNA-binding MarR family transcriptional regulator</fullName>
    </submittedName>
</protein>
<dbReference type="SMART" id="SM00347">
    <property type="entry name" value="HTH_MARR"/>
    <property type="match status" value="1"/>
</dbReference>
<name>A0A7W9ULE3_9NOCA</name>
<feature type="domain" description="HTH marR-type" evidence="1">
    <location>
        <begin position="11"/>
        <end position="148"/>
    </location>
</feature>
<organism evidence="2 3">
    <name type="scientific">Nocardia transvalensis</name>
    <dbReference type="NCBI Taxonomy" id="37333"/>
    <lineage>
        <taxon>Bacteria</taxon>
        <taxon>Bacillati</taxon>
        <taxon>Actinomycetota</taxon>
        <taxon>Actinomycetes</taxon>
        <taxon>Mycobacteriales</taxon>
        <taxon>Nocardiaceae</taxon>
        <taxon>Nocardia</taxon>
    </lineage>
</organism>
<comment type="caution">
    <text evidence="2">The sequence shown here is derived from an EMBL/GenBank/DDBJ whole genome shotgun (WGS) entry which is preliminary data.</text>
</comment>
<dbReference type="AlphaFoldDB" id="A0A7W9ULE3"/>
<dbReference type="PRINTS" id="PR00598">
    <property type="entry name" value="HTHMARR"/>
</dbReference>
<dbReference type="PROSITE" id="PS50995">
    <property type="entry name" value="HTH_MARR_2"/>
    <property type="match status" value="1"/>
</dbReference>
<keyword evidence="2" id="KW-0238">DNA-binding</keyword>
<dbReference type="InterPro" id="IPR011991">
    <property type="entry name" value="ArsR-like_HTH"/>
</dbReference>
<evidence type="ECO:0000313" key="3">
    <source>
        <dbReference type="Proteomes" id="UP000540412"/>
    </source>
</evidence>
<dbReference type="InterPro" id="IPR036390">
    <property type="entry name" value="WH_DNA-bd_sf"/>
</dbReference>
<dbReference type="PANTHER" id="PTHR33164:SF57">
    <property type="entry name" value="MARR-FAMILY TRANSCRIPTIONAL REGULATOR"/>
    <property type="match status" value="1"/>
</dbReference>
<dbReference type="InterPro" id="IPR036388">
    <property type="entry name" value="WH-like_DNA-bd_sf"/>
</dbReference>
<proteinExistence type="predicted"/>
<dbReference type="PANTHER" id="PTHR33164">
    <property type="entry name" value="TRANSCRIPTIONAL REGULATOR, MARR FAMILY"/>
    <property type="match status" value="1"/>
</dbReference>
<dbReference type="SUPFAM" id="SSF46785">
    <property type="entry name" value="Winged helix' DNA-binding domain"/>
    <property type="match status" value="1"/>
</dbReference>
<keyword evidence="3" id="KW-1185">Reference proteome</keyword>
<dbReference type="GO" id="GO:0003677">
    <property type="term" value="F:DNA binding"/>
    <property type="evidence" value="ECO:0007669"/>
    <property type="project" value="UniProtKB-KW"/>
</dbReference>
<dbReference type="GO" id="GO:0006950">
    <property type="term" value="P:response to stress"/>
    <property type="evidence" value="ECO:0007669"/>
    <property type="project" value="TreeGrafter"/>
</dbReference>
<gene>
    <name evidence="2" type="ORF">BJY24_006388</name>
</gene>
<accession>A0A7W9ULE3</accession>
<dbReference type="CDD" id="cd00090">
    <property type="entry name" value="HTH_ARSR"/>
    <property type="match status" value="1"/>
</dbReference>
<evidence type="ECO:0000259" key="1">
    <source>
        <dbReference type="PROSITE" id="PS50995"/>
    </source>
</evidence>
<reference evidence="2 3" key="1">
    <citation type="submission" date="2020-08" db="EMBL/GenBank/DDBJ databases">
        <title>Sequencing the genomes of 1000 actinobacteria strains.</title>
        <authorList>
            <person name="Klenk H.-P."/>
        </authorList>
    </citation>
    <scope>NUCLEOTIDE SEQUENCE [LARGE SCALE GENOMIC DNA]</scope>
    <source>
        <strain evidence="2 3">DSM 43582</strain>
    </source>
</reference>
<dbReference type="RefSeq" id="WP_040749859.1">
    <property type="nucleotide sequence ID" value="NZ_JACHIT010000002.1"/>
</dbReference>
<dbReference type="Gene3D" id="1.10.10.10">
    <property type="entry name" value="Winged helix-like DNA-binding domain superfamily/Winged helix DNA-binding domain"/>
    <property type="match status" value="1"/>
</dbReference>